<protein>
    <submittedName>
        <fullName evidence="1">Uncharacterized protein</fullName>
    </submittedName>
</protein>
<gene>
    <name evidence="1" type="ORF">TRSC58_04045</name>
</gene>
<keyword evidence="2" id="KW-1185">Reference proteome</keyword>
<accession>A0A061J2A3</accession>
<dbReference type="EMBL" id="AUPL01004045">
    <property type="protein sequence ID" value="ESL08256.1"/>
    <property type="molecule type" value="Genomic_DNA"/>
</dbReference>
<evidence type="ECO:0000313" key="2">
    <source>
        <dbReference type="Proteomes" id="UP000031737"/>
    </source>
</evidence>
<dbReference type="VEuPathDB" id="TriTrypDB:TRSC58_04045"/>
<evidence type="ECO:0000313" key="1">
    <source>
        <dbReference type="EMBL" id="ESL08256.1"/>
    </source>
</evidence>
<proteinExistence type="predicted"/>
<dbReference type="OrthoDB" id="244645at2759"/>
<organism evidence="1 2">
    <name type="scientific">Trypanosoma rangeli SC58</name>
    <dbReference type="NCBI Taxonomy" id="429131"/>
    <lineage>
        <taxon>Eukaryota</taxon>
        <taxon>Discoba</taxon>
        <taxon>Euglenozoa</taxon>
        <taxon>Kinetoplastea</taxon>
        <taxon>Metakinetoplastina</taxon>
        <taxon>Trypanosomatida</taxon>
        <taxon>Trypanosomatidae</taxon>
        <taxon>Trypanosoma</taxon>
        <taxon>Herpetosoma</taxon>
    </lineage>
</organism>
<comment type="caution">
    <text evidence="1">The sequence shown here is derived from an EMBL/GenBank/DDBJ whole genome shotgun (WGS) entry which is preliminary data.</text>
</comment>
<dbReference type="AlphaFoldDB" id="A0A061J2A3"/>
<sequence length="165" mass="18367">MSGENRDDLEAFRKEHCALLGLMAHAARQSVDTRSGEVVFEGICSSEPALKELYPEVALLYNIHQVRRALRGRQACSPESMASLCNTLCAALRSIYDVLPDPLLLVVAEAAEMMEQRDPSCHALESYILNLVESIQLVLLQETMLLQRRGSSITLRLRDVPPFVA</sequence>
<dbReference type="Proteomes" id="UP000031737">
    <property type="component" value="Unassembled WGS sequence"/>
</dbReference>
<reference evidence="1 2" key="1">
    <citation type="submission" date="2013-07" db="EMBL/GenBank/DDBJ databases">
        <authorList>
            <person name="Stoco P.H."/>
            <person name="Wagner G."/>
            <person name="Gerber A."/>
            <person name="Zaha A."/>
            <person name="Thompson C."/>
            <person name="Bartholomeu D.C."/>
            <person name="Luckemeyer D.D."/>
            <person name="Bahia D."/>
            <person name="Loreto E."/>
            <person name="Prestes E.B."/>
            <person name="Lima F.M."/>
            <person name="Rodrigues-Luiz G."/>
            <person name="Vallejo G.A."/>
            <person name="Filho J.F."/>
            <person name="Monteiro K.M."/>
            <person name="Tyler K.M."/>
            <person name="de Almeida L.G."/>
            <person name="Ortiz M.F."/>
            <person name="Siervo M.A."/>
            <person name="de Moraes M.H."/>
            <person name="Cunha O.L."/>
            <person name="Mendonca-Neto R."/>
            <person name="Silva R."/>
            <person name="Teixeira S.M."/>
            <person name="Murta S.M."/>
            <person name="Sincero T.C."/>
            <person name="Mendes T.A."/>
            <person name="Urmenyi T.P."/>
            <person name="Silva V.G."/>
            <person name="da Rocha W.D."/>
            <person name="Andersson B."/>
            <person name="Romanha A.J."/>
            <person name="Steindel M."/>
            <person name="de Vasconcelos A.T."/>
            <person name="Grisard E.C."/>
        </authorList>
    </citation>
    <scope>NUCLEOTIDE SEQUENCE [LARGE SCALE GENOMIC DNA]</scope>
    <source>
        <strain evidence="1 2">SC58</strain>
    </source>
</reference>
<name>A0A061J2A3_TRYRA</name>